<dbReference type="GO" id="GO:0016740">
    <property type="term" value="F:transferase activity"/>
    <property type="evidence" value="ECO:0007669"/>
    <property type="project" value="UniProtKB-KW"/>
</dbReference>
<keyword evidence="4" id="KW-1185">Reference proteome</keyword>
<dbReference type="Gene3D" id="3.30.1310.20">
    <property type="entry name" value="PRTase-like"/>
    <property type="match status" value="1"/>
</dbReference>
<dbReference type="AlphaFoldDB" id="A0A2G9C5M3"/>
<dbReference type="Pfam" id="PF00156">
    <property type="entry name" value="Pribosyltran"/>
    <property type="match status" value="1"/>
</dbReference>
<dbReference type="Gene3D" id="3.40.50.2020">
    <property type="match status" value="1"/>
</dbReference>
<gene>
    <name evidence="3" type="ORF">CS062_18395</name>
</gene>
<evidence type="ECO:0000313" key="4">
    <source>
        <dbReference type="Proteomes" id="UP000231501"/>
    </source>
</evidence>
<evidence type="ECO:0000313" key="3">
    <source>
        <dbReference type="EMBL" id="PIM51740.1"/>
    </source>
</evidence>
<feature type="region of interest" description="Disordered" evidence="1">
    <location>
        <begin position="1"/>
        <end position="20"/>
    </location>
</feature>
<feature type="domain" description="Phosphoribosyltransferase" evidence="2">
    <location>
        <begin position="28"/>
        <end position="180"/>
    </location>
</feature>
<dbReference type="InterPro" id="IPR000836">
    <property type="entry name" value="PRTase_dom"/>
</dbReference>
<sequence length="235" mass="25573">MPDAATHAGPSTTTGHRFADRRDAGRALALRLAAYAHRDDVTVLALPRGGVPVAAEIANALEAPLDILVVRKLGLPGQPEYAMGAIASGDVRVLNTQVIQQLAISYSAIDIVTRAEMRELHRRERLYRGDRPMAPVEGRQVILVDDGMATGASMRAGVQALRDLQPARIVVAVPVSAAETCHLIAQDADEIVCGQTPERFRSVGQWYERFEQTTDEEVRRCLSTAPRETKTENVS</sequence>
<dbReference type="InterPro" id="IPR029057">
    <property type="entry name" value="PRTase-like"/>
</dbReference>
<dbReference type="EMBL" id="PEOG01000055">
    <property type="protein sequence ID" value="PIM51740.1"/>
    <property type="molecule type" value="Genomic_DNA"/>
</dbReference>
<dbReference type="CDD" id="cd06223">
    <property type="entry name" value="PRTases_typeI"/>
    <property type="match status" value="1"/>
</dbReference>
<keyword evidence="3" id="KW-0808">Transferase</keyword>
<evidence type="ECO:0000256" key="1">
    <source>
        <dbReference type="SAM" id="MobiDB-lite"/>
    </source>
</evidence>
<comment type="caution">
    <text evidence="3">The sequence shown here is derived from an EMBL/GenBank/DDBJ whole genome shotgun (WGS) entry which is preliminary data.</text>
</comment>
<name>A0A2G9C5M3_9BURK</name>
<dbReference type="SUPFAM" id="SSF53271">
    <property type="entry name" value="PRTase-like"/>
    <property type="match status" value="1"/>
</dbReference>
<reference evidence="3 4" key="1">
    <citation type="submission" date="2017-11" db="EMBL/GenBank/DDBJ databases">
        <title>Draft genome sequence of Mitsuaria sp. HWN-4.</title>
        <authorList>
            <person name="Gundlapally S.R."/>
        </authorList>
    </citation>
    <scope>NUCLEOTIDE SEQUENCE [LARGE SCALE GENOMIC DNA]</scope>
    <source>
        <strain evidence="3 4">HWN-4</strain>
    </source>
</reference>
<protein>
    <submittedName>
        <fullName evidence="3">Phosphoribosyl transferase</fullName>
    </submittedName>
</protein>
<organism evidence="3 4">
    <name type="scientific">Roseateles chitinivorans</name>
    <dbReference type="NCBI Taxonomy" id="2917965"/>
    <lineage>
        <taxon>Bacteria</taxon>
        <taxon>Pseudomonadati</taxon>
        <taxon>Pseudomonadota</taxon>
        <taxon>Betaproteobacteria</taxon>
        <taxon>Burkholderiales</taxon>
        <taxon>Sphaerotilaceae</taxon>
        <taxon>Roseateles</taxon>
    </lineage>
</organism>
<dbReference type="OrthoDB" id="9810066at2"/>
<dbReference type="Proteomes" id="UP000231501">
    <property type="component" value="Unassembled WGS sequence"/>
</dbReference>
<evidence type="ECO:0000259" key="2">
    <source>
        <dbReference type="Pfam" id="PF00156"/>
    </source>
</evidence>
<accession>A0A2G9C5M3</accession>
<proteinExistence type="predicted"/>